<dbReference type="OrthoDB" id="192277at2"/>
<evidence type="ECO:0000313" key="2">
    <source>
        <dbReference type="Proteomes" id="UP000335415"/>
    </source>
</evidence>
<proteinExistence type="predicted"/>
<dbReference type="EMBL" id="VYKJ01000012">
    <property type="protein sequence ID" value="KAA8996899.1"/>
    <property type="molecule type" value="Genomic_DNA"/>
</dbReference>
<dbReference type="RefSeq" id="WP_150436699.1">
    <property type="nucleotide sequence ID" value="NZ_VYKJ01000012.1"/>
</dbReference>
<dbReference type="InterPro" id="IPR006975">
    <property type="entry name" value="NifQ"/>
</dbReference>
<accession>A0A5J5FUV1</accession>
<protein>
    <submittedName>
        <fullName evidence="1">Nitrogen fixation protein NifQ</fullName>
    </submittedName>
</protein>
<name>A0A5J5FUV1_9GAMM</name>
<evidence type="ECO:0000313" key="1">
    <source>
        <dbReference type="EMBL" id="KAA8996899.1"/>
    </source>
</evidence>
<organism evidence="1 2">
    <name type="scientific">Affinibrenneria salicis</name>
    <dbReference type="NCBI Taxonomy" id="2590031"/>
    <lineage>
        <taxon>Bacteria</taxon>
        <taxon>Pseudomonadati</taxon>
        <taxon>Pseudomonadota</taxon>
        <taxon>Gammaproteobacteria</taxon>
        <taxon>Enterobacterales</taxon>
        <taxon>Pectobacteriaceae</taxon>
        <taxon>Affinibrenneria</taxon>
    </lineage>
</organism>
<dbReference type="Pfam" id="PF04891">
    <property type="entry name" value="NifQ"/>
    <property type="match status" value="1"/>
</dbReference>
<dbReference type="Proteomes" id="UP000335415">
    <property type="component" value="Unassembled WGS sequence"/>
</dbReference>
<keyword evidence="2" id="KW-1185">Reference proteome</keyword>
<gene>
    <name evidence="1" type="ORF">FJU30_19760</name>
</gene>
<sequence length="171" mass="19885">MITSELWLRRLLSLHDAGKSCLPEQMGLDDDAWRELVRRLTWPAPRPDEKRDRRQALMSELHEARHDEREQLAGWLRQHMAAGAGPMHLIVASASLAFNHLWQDLGLSSRTELRLLMGDCFPPLVAMNEHNMRWKKFFYRQRCLQEEGDLVCRSPTCDDCGEWSLCFAPEA</sequence>
<reference evidence="1 2" key="1">
    <citation type="submission" date="2019-09" db="EMBL/GenBank/DDBJ databases">
        <authorList>
            <person name="Li Y."/>
        </authorList>
    </citation>
    <scope>NUCLEOTIDE SEQUENCE [LARGE SCALE GENOMIC DNA]</scope>
    <source>
        <strain evidence="1 2">L3-3HA</strain>
    </source>
</reference>
<comment type="caution">
    <text evidence="1">The sequence shown here is derived from an EMBL/GenBank/DDBJ whole genome shotgun (WGS) entry which is preliminary data.</text>
</comment>
<dbReference type="GO" id="GO:0030151">
    <property type="term" value="F:molybdenum ion binding"/>
    <property type="evidence" value="ECO:0007669"/>
    <property type="project" value="InterPro"/>
</dbReference>
<dbReference type="GO" id="GO:0009399">
    <property type="term" value="P:nitrogen fixation"/>
    <property type="evidence" value="ECO:0007669"/>
    <property type="project" value="InterPro"/>
</dbReference>
<dbReference type="AlphaFoldDB" id="A0A5J5FUV1"/>